<sequence>MGGEGLHLHCSGTIIWDRIHTSMEKEKDLSIKLNYGNDSCILNTKRSHLLSKACSKYNLNEENIEIYVIDKGSLRKTDVKSLADFAHIRIVEKPSISTNQMNGHRQTELRDTPHSTAAAISSKLKQNRITGLTTKESELLLNHLESLPPFLKRKFDSESRLTEPIMKNRKIQANPVDQKEVYTQTDALIELSNPSTSTSVANVQQEIKRYAKKEKKDPAIIADLMEKSFQDRRIDIMKNKPMVQGVRESYPLLFNIAEVRNELDRILYIGKCEEFLANVEKYADIILHMTNDKDPLLKTITEKVKGAATIAQKKYAVEVGSILMLSNLIGETRSFLKLRDTSFDPGDHPYIEGDAKINEIFFDQYTFKVYTERVLLCEASDFKEAILALMASFFIFNISYPDSSFNTLVIMEKLYLEACDTEDTDIDDNVRQIIKQIQLKFKVRESKKK</sequence>
<comment type="caution">
    <text evidence="1">The sequence shown here is derived from an EMBL/GenBank/DDBJ whole genome shotgun (WGS) entry which is preliminary data.</text>
</comment>
<accession>A0AAV6VWF8</accession>
<name>A0AAV6VWF8_9ARAC</name>
<dbReference type="AlphaFoldDB" id="A0AAV6VWF8"/>
<proteinExistence type="predicted"/>
<reference evidence="1 2" key="1">
    <citation type="journal article" date="2022" name="Nat. Ecol. Evol.">
        <title>A masculinizing supergene underlies an exaggerated male reproductive morph in a spider.</title>
        <authorList>
            <person name="Hendrickx F."/>
            <person name="De Corte Z."/>
            <person name="Sonet G."/>
            <person name="Van Belleghem S.M."/>
            <person name="Kostlbacher S."/>
            <person name="Vangestel C."/>
        </authorList>
    </citation>
    <scope>NUCLEOTIDE SEQUENCE [LARGE SCALE GENOMIC DNA]</scope>
    <source>
        <strain evidence="1">W744_W776</strain>
    </source>
</reference>
<gene>
    <name evidence="1" type="ORF">JTE90_000535</name>
</gene>
<evidence type="ECO:0000313" key="1">
    <source>
        <dbReference type="EMBL" id="KAG8200453.1"/>
    </source>
</evidence>
<protein>
    <submittedName>
        <fullName evidence="1">Uncharacterized protein</fullName>
    </submittedName>
</protein>
<dbReference type="PANTHER" id="PTHR31025">
    <property type="entry name" value="SI:CH211-196P9.1-RELATED"/>
    <property type="match status" value="1"/>
</dbReference>
<dbReference type="Proteomes" id="UP000827092">
    <property type="component" value="Unassembled WGS sequence"/>
</dbReference>
<dbReference type="EMBL" id="JAFNEN010000015">
    <property type="protein sequence ID" value="KAG8200453.1"/>
    <property type="molecule type" value="Genomic_DNA"/>
</dbReference>
<organism evidence="1 2">
    <name type="scientific">Oedothorax gibbosus</name>
    <dbReference type="NCBI Taxonomy" id="931172"/>
    <lineage>
        <taxon>Eukaryota</taxon>
        <taxon>Metazoa</taxon>
        <taxon>Ecdysozoa</taxon>
        <taxon>Arthropoda</taxon>
        <taxon>Chelicerata</taxon>
        <taxon>Arachnida</taxon>
        <taxon>Araneae</taxon>
        <taxon>Araneomorphae</taxon>
        <taxon>Entelegynae</taxon>
        <taxon>Araneoidea</taxon>
        <taxon>Linyphiidae</taxon>
        <taxon>Erigoninae</taxon>
        <taxon>Oedothorax</taxon>
    </lineage>
</organism>
<evidence type="ECO:0000313" key="2">
    <source>
        <dbReference type="Proteomes" id="UP000827092"/>
    </source>
</evidence>
<dbReference type="PANTHER" id="PTHR31025:SF9">
    <property type="entry name" value="SI:DKEY-286J15.1"/>
    <property type="match status" value="1"/>
</dbReference>
<keyword evidence="2" id="KW-1185">Reference proteome</keyword>